<dbReference type="AlphaFoldDB" id="A0A8J3WG44"/>
<protein>
    <recommendedName>
        <fullName evidence="4">Replication initiation protein</fullName>
    </recommendedName>
</protein>
<evidence type="ECO:0008006" key="4">
    <source>
        <dbReference type="Google" id="ProtNLM"/>
    </source>
</evidence>
<organism evidence="2 3">
    <name type="scientific">Planobispora rosea</name>
    <dbReference type="NCBI Taxonomy" id="35762"/>
    <lineage>
        <taxon>Bacteria</taxon>
        <taxon>Bacillati</taxon>
        <taxon>Actinomycetota</taxon>
        <taxon>Actinomycetes</taxon>
        <taxon>Streptosporangiales</taxon>
        <taxon>Streptosporangiaceae</taxon>
        <taxon>Planobispora</taxon>
    </lineage>
</organism>
<dbReference type="Proteomes" id="UP000655044">
    <property type="component" value="Unassembled WGS sequence"/>
</dbReference>
<name>A0A8J3WG44_PLARO</name>
<dbReference type="EMBL" id="BOOI01000075">
    <property type="protein sequence ID" value="GIH88145.1"/>
    <property type="molecule type" value="Genomic_DNA"/>
</dbReference>
<dbReference type="Pfam" id="PF20199">
    <property type="entry name" value="RepSA"/>
    <property type="match status" value="1"/>
</dbReference>
<evidence type="ECO:0000256" key="1">
    <source>
        <dbReference type="SAM" id="MobiDB-lite"/>
    </source>
</evidence>
<keyword evidence="3" id="KW-1185">Reference proteome</keyword>
<gene>
    <name evidence="2" type="ORF">Pro02_65530</name>
</gene>
<sequence length="538" mass="60676">MNATDRQTPRAIRLSMPLAREVVDQLAIALGVCIRPIPMYRLDPATGETRCVDVPCGTTLESKCPPCAKRNLQLRKAQCREGWHTETEPEITPNAPTEEQTYLIELRAQLQGYRDQAEAEGEDLASWDEAIAQVEMEMRAAGLRGSVLGRSATSRQRSTRRRQDAPDLPKRKKIPGTLGRLYEAPDGRRYRPSMFITLTLPSYGKVHDGAPVDPDSYDYTRAARDAIHFGRLVDRFIQNLRRVAGWDVQYFATVEPQKRGAPHLHLAMRGTLSRAEIKQIAAATYHQVWWPATDRVVFDGEHLPVWEDGCGYLDPRTGEVLPTWDEELDALDEDTEPLHVLRFGDQVKPVGVLGGTERADHLVKHYLTKYLTKSIAETVEPQTQRQKDHVDRMVEALHYEPCSEFCPNWLRYGVQPKNARPGQAPGRCKGKAHKAEHLGIRGRRVLVSRKWSSKTLTDHRADRRAWVLETLGLSATESPDPSRYVWRKVPPGDPDLPPLGQRLLSAIAERQRQRELLAEAQARQADTDLSATGKEAAA</sequence>
<evidence type="ECO:0000313" key="3">
    <source>
        <dbReference type="Proteomes" id="UP000655044"/>
    </source>
</evidence>
<dbReference type="RefSeq" id="WP_307815600.1">
    <property type="nucleotide sequence ID" value="NZ_BMQP01000049.1"/>
</dbReference>
<feature type="region of interest" description="Disordered" evidence="1">
    <location>
        <begin position="518"/>
        <end position="538"/>
    </location>
</feature>
<proteinExistence type="predicted"/>
<dbReference type="InterPro" id="IPR046828">
    <property type="entry name" value="RepSA"/>
</dbReference>
<feature type="region of interest" description="Disordered" evidence="1">
    <location>
        <begin position="146"/>
        <end position="183"/>
    </location>
</feature>
<comment type="caution">
    <text evidence="2">The sequence shown here is derived from an EMBL/GenBank/DDBJ whole genome shotgun (WGS) entry which is preliminary data.</text>
</comment>
<reference evidence="2" key="1">
    <citation type="submission" date="2021-01" db="EMBL/GenBank/DDBJ databases">
        <title>Whole genome shotgun sequence of Planobispora rosea NBRC 15558.</title>
        <authorList>
            <person name="Komaki H."/>
            <person name="Tamura T."/>
        </authorList>
    </citation>
    <scope>NUCLEOTIDE SEQUENCE</scope>
    <source>
        <strain evidence="2">NBRC 15558</strain>
    </source>
</reference>
<evidence type="ECO:0000313" key="2">
    <source>
        <dbReference type="EMBL" id="GIH88145.1"/>
    </source>
</evidence>
<accession>A0A8J3WG44</accession>